<evidence type="ECO:0000256" key="2">
    <source>
        <dbReference type="SAM" id="MobiDB-lite"/>
    </source>
</evidence>
<evidence type="ECO:0000313" key="3">
    <source>
        <dbReference type="EMBL" id="KAF4137684.1"/>
    </source>
</evidence>
<feature type="coiled-coil region" evidence="1">
    <location>
        <begin position="128"/>
        <end position="162"/>
    </location>
</feature>
<dbReference type="PANTHER" id="PTHR36535">
    <property type="entry name" value="YALI0E30327P"/>
    <property type="match status" value="1"/>
</dbReference>
<reference evidence="3" key="1">
    <citation type="submission" date="2020-03" db="EMBL/GenBank/DDBJ databases">
        <title>Hybrid Assembly of Korean Phytophthora infestans isolates.</title>
        <authorList>
            <person name="Prokchorchik M."/>
            <person name="Lee Y."/>
            <person name="Seo J."/>
            <person name="Cho J.-H."/>
            <person name="Park Y.-E."/>
            <person name="Jang D.-C."/>
            <person name="Im J.-S."/>
            <person name="Choi J.-G."/>
            <person name="Park H.-J."/>
            <person name="Lee G.-B."/>
            <person name="Lee Y.-G."/>
            <person name="Hong S.-Y."/>
            <person name="Cho K."/>
            <person name="Sohn K.H."/>
        </authorList>
    </citation>
    <scope>NUCLEOTIDE SEQUENCE</scope>
    <source>
        <strain evidence="3">KR_2_A2</strain>
    </source>
</reference>
<dbReference type="EMBL" id="JAACNO010001764">
    <property type="protein sequence ID" value="KAF4137684.1"/>
    <property type="molecule type" value="Genomic_DNA"/>
</dbReference>
<dbReference type="Proteomes" id="UP000704712">
    <property type="component" value="Unassembled WGS sequence"/>
</dbReference>
<evidence type="ECO:0000256" key="1">
    <source>
        <dbReference type="SAM" id="Coils"/>
    </source>
</evidence>
<accession>A0A8S9UFE0</accession>
<protein>
    <submittedName>
        <fullName evidence="3">Uncharacterized protein</fullName>
    </submittedName>
</protein>
<sequence length="379" mass="43364">MTILDELRYLRDLFLKNARRLVHLLSTRAHKARADITNLLQKYYTLLFADAPTRVHHAMVDFNRWLAEVLDDTRSEGIEWGPSYGESPWLALEEPQPQDGPYIEAFSTDDDSTFRLLRTACEYYMTRCKGLQQTNADLTTQLDEAQVKLKEALVRAFELQQTLEREREVSMLHAERIVMGVQIGDHLSRQNSHGQCPTSLHQQITDAFRMLNTISGDSVEGTETESTLVSEEEVEESHPNEPESEAVLQTAHVGAVARSATLDDCDYRQLTELHAGDETSGSWYQHALRSLKEKREQRRVSSKTESAIVTPLTAIVDLKETSSDDVKEFVQLVSIRDPAEDGEDLTWYRRALQHLKDERRRRVSLQDRDSFTSTISIVD</sequence>
<dbReference type="PANTHER" id="PTHR36535:SF1">
    <property type="entry name" value="DUF1772 DOMAIN-CONTAINING PROTEIN"/>
    <property type="match status" value="1"/>
</dbReference>
<organism evidence="3 4">
    <name type="scientific">Phytophthora infestans</name>
    <name type="common">Potato late blight agent</name>
    <name type="synonym">Botrytis infestans</name>
    <dbReference type="NCBI Taxonomy" id="4787"/>
    <lineage>
        <taxon>Eukaryota</taxon>
        <taxon>Sar</taxon>
        <taxon>Stramenopiles</taxon>
        <taxon>Oomycota</taxon>
        <taxon>Peronosporomycetes</taxon>
        <taxon>Peronosporales</taxon>
        <taxon>Peronosporaceae</taxon>
        <taxon>Phytophthora</taxon>
    </lineage>
</organism>
<feature type="region of interest" description="Disordered" evidence="2">
    <location>
        <begin position="219"/>
        <end position="245"/>
    </location>
</feature>
<feature type="compositionally biased region" description="Low complexity" evidence="2">
    <location>
        <begin position="219"/>
        <end position="229"/>
    </location>
</feature>
<proteinExistence type="predicted"/>
<evidence type="ECO:0000313" key="4">
    <source>
        <dbReference type="Proteomes" id="UP000704712"/>
    </source>
</evidence>
<name>A0A8S9UFE0_PHYIN</name>
<comment type="caution">
    <text evidence="3">The sequence shown here is derived from an EMBL/GenBank/DDBJ whole genome shotgun (WGS) entry which is preliminary data.</text>
</comment>
<keyword evidence="1" id="KW-0175">Coiled coil</keyword>
<dbReference type="AlphaFoldDB" id="A0A8S9UFE0"/>
<gene>
    <name evidence="3" type="ORF">GN958_ATG13085</name>
</gene>